<dbReference type="SUPFAM" id="SSF56112">
    <property type="entry name" value="Protein kinase-like (PK-like)"/>
    <property type="match status" value="1"/>
</dbReference>
<evidence type="ECO:0000313" key="6">
    <source>
        <dbReference type="EMBL" id="KIO17628.1"/>
    </source>
</evidence>
<dbReference type="GO" id="GO:0004674">
    <property type="term" value="F:protein serine/threonine kinase activity"/>
    <property type="evidence" value="ECO:0007669"/>
    <property type="project" value="TreeGrafter"/>
</dbReference>
<evidence type="ECO:0000256" key="2">
    <source>
        <dbReference type="ARBA" id="ARBA00022741"/>
    </source>
</evidence>
<feature type="domain" description="Protein kinase" evidence="5">
    <location>
        <begin position="1"/>
        <end position="156"/>
    </location>
</feature>
<dbReference type="InterPro" id="IPR011009">
    <property type="entry name" value="Kinase-like_dom_sf"/>
</dbReference>
<evidence type="ECO:0000256" key="3">
    <source>
        <dbReference type="ARBA" id="ARBA00022777"/>
    </source>
</evidence>
<dbReference type="OrthoDB" id="346907at2759"/>
<dbReference type="Proteomes" id="UP000054248">
    <property type="component" value="Unassembled WGS sequence"/>
</dbReference>
<dbReference type="PANTHER" id="PTHR44329">
    <property type="entry name" value="SERINE/THREONINE-PROTEIN KINASE TNNI3K-RELATED"/>
    <property type="match status" value="1"/>
</dbReference>
<reference evidence="6 7" key="1">
    <citation type="submission" date="2014-04" db="EMBL/GenBank/DDBJ databases">
        <authorList>
            <consortium name="DOE Joint Genome Institute"/>
            <person name="Kuo A."/>
            <person name="Girlanda M."/>
            <person name="Perotto S."/>
            <person name="Kohler A."/>
            <person name="Nagy L.G."/>
            <person name="Floudas D."/>
            <person name="Copeland A."/>
            <person name="Barry K.W."/>
            <person name="Cichocki N."/>
            <person name="Veneault-Fourrey C."/>
            <person name="LaButti K."/>
            <person name="Lindquist E.A."/>
            <person name="Lipzen A."/>
            <person name="Lundell T."/>
            <person name="Morin E."/>
            <person name="Murat C."/>
            <person name="Sun H."/>
            <person name="Tunlid A."/>
            <person name="Henrissat B."/>
            <person name="Grigoriev I.V."/>
            <person name="Hibbett D.S."/>
            <person name="Martin F."/>
            <person name="Nordberg H.P."/>
            <person name="Cantor M.N."/>
            <person name="Hua S.X."/>
        </authorList>
    </citation>
    <scope>NUCLEOTIDE SEQUENCE [LARGE SCALE GENOMIC DNA]</scope>
    <source>
        <strain evidence="6 7">MUT 4182</strain>
    </source>
</reference>
<dbReference type="EMBL" id="KN823360">
    <property type="protein sequence ID" value="KIO17628.1"/>
    <property type="molecule type" value="Genomic_DNA"/>
</dbReference>
<dbReference type="InterPro" id="IPR051681">
    <property type="entry name" value="Ser/Thr_Kinases-Pseudokinases"/>
</dbReference>
<dbReference type="GO" id="GO:0005524">
    <property type="term" value="F:ATP binding"/>
    <property type="evidence" value="ECO:0007669"/>
    <property type="project" value="UniProtKB-KW"/>
</dbReference>
<dbReference type="Gene3D" id="1.10.510.10">
    <property type="entry name" value="Transferase(Phosphotransferase) domain 1"/>
    <property type="match status" value="1"/>
</dbReference>
<dbReference type="Pfam" id="PF00069">
    <property type="entry name" value="Pkinase"/>
    <property type="match status" value="1"/>
</dbReference>
<dbReference type="PROSITE" id="PS00109">
    <property type="entry name" value="PROTEIN_KINASE_TYR"/>
    <property type="match status" value="1"/>
</dbReference>
<proteinExistence type="predicted"/>
<dbReference type="PROSITE" id="PS50011">
    <property type="entry name" value="PROTEIN_KINASE_DOM"/>
    <property type="match status" value="1"/>
</dbReference>
<gene>
    <name evidence="6" type="ORF">M407DRAFT_227816</name>
</gene>
<keyword evidence="4" id="KW-0067">ATP-binding</keyword>
<dbReference type="AlphaFoldDB" id="A0A0C3K879"/>
<sequence>LRHPNVVELLGYYLSPSYEIAQIVSPYLINGNLREYLWGKPVGMAQLLGFVRDITAGLDYLHSYSPPIIHGDLRPANVLIDLHINAVLCDFGLASFVSGSGTSPGLVTSTTLKGSPRYMSPELLMGDDCTHSLESDVWAWGCTVFQVSCLLRIWTP</sequence>
<dbReference type="InterPro" id="IPR008266">
    <property type="entry name" value="Tyr_kinase_AS"/>
</dbReference>
<dbReference type="STRING" id="1051891.A0A0C3K879"/>
<accession>A0A0C3K879</accession>
<organism evidence="6 7">
    <name type="scientific">Tulasnella calospora MUT 4182</name>
    <dbReference type="NCBI Taxonomy" id="1051891"/>
    <lineage>
        <taxon>Eukaryota</taxon>
        <taxon>Fungi</taxon>
        <taxon>Dikarya</taxon>
        <taxon>Basidiomycota</taxon>
        <taxon>Agaricomycotina</taxon>
        <taxon>Agaricomycetes</taxon>
        <taxon>Cantharellales</taxon>
        <taxon>Tulasnellaceae</taxon>
        <taxon>Tulasnella</taxon>
    </lineage>
</organism>
<reference evidence="7" key="2">
    <citation type="submission" date="2015-01" db="EMBL/GenBank/DDBJ databases">
        <title>Evolutionary Origins and Diversification of the Mycorrhizal Mutualists.</title>
        <authorList>
            <consortium name="DOE Joint Genome Institute"/>
            <consortium name="Mycorrhizal Genomics Consortium"/>
            <person name="Kohler A."/>
            <person name="Kuo A."/>
            <person name="Nagy L.G."/>
            <person name="Floudas D."/>
            <person name="Copeland A."/>
            <person name="Barry K.W."/>
            <person name="Cichocki N."/>
            <person name="Veneault-Fourrey C."/>
            <person name="LaButti K."/>
            <person name="Lindquist E.A."/>
            <person name="Lipzen A."/>
            <person name="Lundell T."/>
            <person name="Morin E."/>
            <person name="Murat C."/>
            <person name="Riley R."/>
            <person name="Ohm R."/>
            <person name="Sun H."/>
            <person name="Tunlid A."/>
            <person name="Henrissat B."/>
            <person name="Grigoriev I.V."/>
            <person name="Hibbett D.S."/>
            <person name="Martin F."/>
        </authorList>
    </citation>
    <scope>NUCLEOTIDE SEQUENCE [LARGE SCALE GENOMIC DNA]</scope>
    <source>
        <strain evidence="7">MUT 4182</strain>
    </source>
</reference>
<dbReference type="PANTHER" id="PTHR44329:SF288">
    <property type="entry name" value="MITOGEN-ACTIVATED PROTEIN KINASE KINASE KINASE 20"/>
    <property type="match status" value="1"/>
</dbReference>
<keyword evidence="3" id="KW-0418">Kinase</keyword>
<keyword evidence="1" id="KW-0808">Transferase</keyword>
<keyword evidence="7" id="KW-1185">Reference proteome</keyword>
<name>A0A0C3K879_9AGAM</name>
<feature type="non-terminal residue" evidence="6">
    <location>
        <position position="1"/>
    </location>
</feature>
<dbReference type="HOGENOM" id="CLU_000288_7_18_1"/>
<protein>
    <recommendedName>
        <fullName evidence="5">Protein kinase domain-containing protein</fullName>
    </recommendedName>
</protein>
<evidence type="ECO:0000256" key="1">
    <source>
        <dbReference type="ARBA" id="ARBA00022679"/>
    </source>
</evidence>
<evidence type="ECO:0000259" key="5">
    <source>
        <dbReference type="PROSITE" id="PS50011"/>
    </source>
</evidence>
<keyword evidence="2" id="KW-0547">Nucleotide-binding</keyword>
<dbReference type="InterPro" id="IPR000719">
    <property type="entry name" value="Prot_kinase_dom"/>
</dbReference>
<evidence type="ECO:0000313" key="7">
    <source>
        <dbReference type="Proteomes" id="UP000054248"/>
    </source>
</evidence>
<evidence type="ECO:0000256" key="4">
    <source>
        <dbReference type="ARBA" id="ARBA00022840"/>
    </source>
</evidence>